<evidence type="ECO:0000313" key="1">
    <source>
        <dbReference type="EMBL" id="DAD94805.1"/>
    </source>
</evidence>
<protein>
    <submittedName>
        <fullName evidence="1">SH3-like domain protein</fullName>
    </submittedName>
</protein>
<sequence>MKRFKIGDRVVVLDNFNTTAKGKVGTIVANRDRGHVVGFFCEGVMTNYELEDYIVRYPSLKATWWFDLRGLELANTFTNNRFR</sequence>
<dbReference type="EMBL" id="BK015181">
    <property type="protein sequence ID" value="DAD94805.1"/>
    <property type="molecule type" value="Genomic_DNA"/>
</dbReference>
<proteinExistence type="predicted"/>
<organism evidence="1">
    <name type="scientific">Siphoviridae sp. ctK0l2</name>
    <dbReference type="NCBI Taxonomy" id="2826243"/>
    <lineage>
        <taxon>Viruses</taxon>
        <taxon>Duplodnaviria</taxon>
        <taxon>Heunggongvirae</taxon>
        <taxon>Uroviricota</taxon>
        <taxon>Caudoviricetes</taxon>
    </lineage>
</organism>
<name>A0A8S5NJ19_9CAUD</name>
<accession>A0A8S5NJ19</accession>
<reference evidence="1" key="1">
    <citation type="journal article" date="2021" name="Proc. Natl. Acad. Sci. U.S.A.">
        <title>A Catalog of Tens of Thousands of Viruses from Human Metagenomes Reveals Hidden Associations with Chronic Diseases.</title>
        <authorList>
            <person name="Tisza M.J."/>
            <person name="Buck C.B."/>
        </authorList>
    </citation>
    <scope>NUCLEOTIDE SEQUENCE</scope>
    <source>
        <strain evidence="1">CtK0l2</strain>
    </source>
</reference>